<name>A0A6C0H5H5_9ZZZZ</name>
<dbReference type="EMBL" id="MN739882">
    <property type="protein sequence ID" value="QHT75811.1"/>
    <property type="molecule type" value="Genomic_DNA"/>
</dbReference>
<evidence type="ECO:0000313" key="1">
    <source>
        <dbReference type="EMBL" id="QHT75811.1"/>
    </source>
</evidence>
<reference evidence="1" key="1">
    <citation type="journal article" date="2020" name="Nature">
        <title>Giant virus diversity and host interactions through global metagenomics.</title>
        <authorList>
            <person name="Schulz F."/>
            <person name="Roux S."/>
            <person name="Paez-Espino D."/>
            <person name="Jungbluth S."/>
            <person name="Walsh D.A."/>
            <person name="Denef V.J."/>
            <person name="McMahon K.D."/>
            <person name="Konstantinidis K.T."/>
            <person name="Eloe-Fadrosh E.A."/>
            <person name="Kyrpides N.C."/>
            <person name="Woyke T."/>
        </authorList>
    </citation>
    <scope>NUCLEOTIDE SEQUENCE</scope>
    <source>
        <strain evidence="1">GVMAG-M-3300023179-71</strain>
    </source>
</reference>
<dbReference type="AlphaFoldDB" id="A0A6C0H5H5"/>
<accession>A0A6C0H5H5</accession>
<proteinExistence type="predicted"/>
<organism evidence="1">
    <name type="scientific">viral metagenome</name>
    <dbReference type="NCBI Taxonomy" id="1070528"/>
    <lineage>
        <taxon>unclassified sequences</taxon>
        <taxon>metagenomes</taxon>
        <taxon>organismal metagenomes</taxon>
    </lineage>
</organism>
<protein>
    <submittedName>
        <fullName evidence="1">Uncharacterized protein</fullName>
    </submittedName>
</protein>
<sequence length="36" mass="4786">MYWIILQKIINYSIFFWKKIEFFFLFYAYKIYYGRK</sequence>